<dbReference type="Pfam" id="PF00703">
    <property type="entry name" value="Glyco_hydro_2"/>
    <property type="match status" value="1"/>
</dbReference>
<protein>
    <submittedName>
        <fullName evidence="7">Glycoside hydrolase family 2</fullName>
    </submittedName>
</protein>
<dbReference type="PANTHER" id="PTHR42732">
    <property type="entry name" value="BETA-GALACTOSIDASE"/>
    <property type="match status" value="1"/>
</dbReference>
<feature type="domain" description="Glycoside hydrolase family 2 immunoglobulin-like beta-sandwich" evidence="4">
    <location>
        <begin position="211"/>
        <end position="307"/>
    </location>
</feature>
<organism evidence="7 8">
    <name type="scientific">Pedobacter gandavensis</name>
    <dbReference type="NCBI Taxonomy" id="2679963"/>
    <lineage>
        <taxon>Bacteria</taxon>
        <taxon>Pseudomonadati</taxon>
        <taxon>Bacteroidota</taxon>
        <taxon>Sphingobacteriia</taxon>
        <taxon>Sphingobacteriales</taxon>
        <taxon>Sphingobacteriaceae</taxon>
        <taxon>Pedobacter</taxon>
    </lineage>
</organism>
<dbReference type="InterPro" id="IPR036156">
    <property type="entry name" value="Beta-gal/glucu_dom_sf"/>
</dbReference>
<dbReference type="Gene3D" id="3.20.20.80">
    <property type="entry name" value="Glycosidases"/>
    <property type="match status" value="1"/>
</dbReference>
<dbReference type="InterPro" id="IPR017853">
    <property type="entry name" value="GH"/>
</dbReference>
<keyword evidence="3" id="KW-0326">Glycosidase</keyword>
<dbReference type="SUPFAM" id="SSF51445">
    <property type="entry name" value="(Trans)glycosidases"/>
    <property type="match status" value="1"/>
</dbReference>
<dbReference type="PANTHER" id="PTHR42732:SF1">
    <property type="entry name" value="BETA-MANNOSIDASE"/>
    <property type="match status" value="1"/>
</dbReference>
<dbReference type="Pfam" id="PF02836">
    <property type="entry name" value="Glyco_hydro_2_C"/>
    <property type="match status" value="1"/>
</dbReference>
<dbReference type="SUPFAM" id="SSF49303">
    <property type="entry name" value="beta-Galactosidase/glucuronidase domain"/>
    <property type="match status" value="1"/>
</dbReference>
<evidence type="ECO:0000259" key="6">
    <source>
        <dbReference type="Pfam" id="PF02837"/>
    </source>
</evidence>
<reference evidence="7 8" key="1">
    <citation type="submission" date="2019-11" db="EMBL/GenBank/DDBJ databases">
        <title>Description of Pedobacter sp. LMG 31462T.</title>
        <authorList>
            <person name="Carlier A."/>
            <person name="Qi S."/>
            <person name="Vandamme P."/>
        </authorList>
    </citation>
    <scope>NUCLEOTIDE SEQUENCE [LARGE SCALE GENOMIC DNA]</scope>
    <source>
        <strain evidence="7 8">LMG 31462</strain>
    </source>
</reference>
<dbReference type="GO" id="GO:0016787">
    <property type="term" value="F:hydrolase activity"/>
    <property type="evidence" value="ECO:0007669"/>
    <property type="project" value="UniProtKB-KW"/>
</dbReference>
<dbReference type="InterPro" id="IPR006103">
    <property type="entry name" value="Glyco_hydro_2_cat"/>
</dbReference>
<evidence type="ECO:0000256" key="2">
    <source>
        <dbReference type="ARBA" id="ARBA00022801"/>
    </source>
</evidence>
<evidence type="ECO:0000313" key="8">
    <source>
        <dbReference type="Proteomes" id="UP000636110"/>
    </source>
</evidence>
<gene>
    <name evidence="7" type="ORF">GM920_06730</name>
</gene>
<keyword evidence="8" id="KW-1185">Reference proteome</keyword>
<dbReference type="InterPro" id="IPR051913">
    <property type="entry name" value="GH2_Domain-Containing"/>
</dbReference>
<comment type="similarity">
    <text evidence="1">Belongs to the glycosyl hydrolase 2 family.</text>
</comment>
<comment type="caution">
    <text evidence="7">The sequence shown here is derived from an EMBL/GenBank/DDBJ whole genome shotgun (WGS) entry which is preliminary data.</text>
</comment>
<evidence type="ECO:0000256" key="1">
    <source>
        <dbReference type="ARBA" id="ARBA00007401"/>
    </source>
</evidence>
<dbReference type="InterPro" id="IPR013783">
    <property type="entry name" value="Ig-like_fold"/>
</dbReference>
<dbReference type="SUPFAM" id="SSF49785">
    <property type="entry name" value="Galactose-binding domain-like"/>
    <property type="match status" value="1"/>
</dbReference>
<evidence type="ECO:0000313" key="7">
    <source>
        <dbReference type="EMBL" id="MBB2148604.1"/>
    </source>
</evidence>
<feature type="domain" description="Glycoside hydrolase family 2 catalytic" evidence="5">
    <location>
        <begin position="312"/>
        <end position="473"/>
    </location>
</feature>
<dbReference type="Proteomes" id="UP000636110">
    <property type="component" value="Unassembled WGS sequence"/>
</dbReference>
<dbReference type="Pfam" id="PF02837">
    <property type="entry name" value="Glyco_hydro_2_N"/>
    <property type="match status" value="1"/>
</dbReference>
<proteinExistence type="inferred from homology"/>
<dbReference type="Gene3D" id="2.60.120.260">
    <property type="entry name" value="Galactose-binding domain-like"/>
    <property type="match status" value="1"/>
</dbReference>
<feature type="domain" description="Glycosyl hydrolases family 2 sugar binding" evidence="6">
    <location>
        <begin position="46"/>
        <end position="171"/>
    </location>
</feature>
<evidence type="ECO:0000259" key="4">
    <source>
        <dbReference type="Pfam" id="PF00703"/>
    </source>
</evidence>
<dbReference type="InterPro" id="IPR008979">
    <property type="entry name" value="Galactose-bd-like_sf"/>
</dbReference>
<evidence type="ECO:0000256" key="3">
    <source>
        <dbReference type="ARBA" id="ARBA00023295"/>
    </source>
</evidence>
<keyword evidence="2 7" id="KW-0378">Hydrolase</keyword>
<name>A0ABR6EUV3_9SPHI</name>
<sequence length="1078" mass="121605">MFASADYEFENQLRTQILKRMKIRFLAVMGLLVIFINKGVAQEQFSLAGTWKFQLDEANHGEKDKWFEKELKESIALPGTTDQAKKGTKTVGADYGILSRAYKYIGPAWYSKTINIPVSWKNKEISLFLERVMWESKVWVDGRLMTTQDGLGVPHLHTLGKLTPGKHRLTIRINNELIHNIGDKGHAYTEYTQSIWNGAVGKIELRTTASTAVADLQVYPDAEKREVKLKMTVKNPQQMKLNYRIIDLQTNQTVFSKAGALSAAGSETQVLNLDFPIKLWDEFSPNRYRMEVKLANKNDKSVDFGFRSIGHTKSKVLINNQPVFMRGNLDCVHFPITGYPSCEVKDWERIFKVYKSYGLNHVRFHSWCPPEAAFEAADKLGIYIQAEAIWIDWWMTDPPKDRPDMLTKGLPPGLGKNPSADKYTKEELQRMLDAYGNHPSFTMMCIGNELGNSDFNEMAKWIEKLKTNDNRRLYAVSTARKIMPVDDYSATHNIPNVGGTYGLQGGRSDYDLEKNYSKSNIPIFAHEVGQFPVYPLWSEIDKYTGVLKARNLEVCRASAIANGLENKDLAFHQASGAVQKILYKSLIENFYRTPSSGGFQLLSMQDYQGQGEALVGWLDAFYEDKGTTDTTYFKQYNNEVVPLARIKKFVWENTETFTAALEVANYGRGDLNTALDWKIIGANQQVLGQGTLPKTSIKRGEVKSFGSIEMALTQVAKATKAKLMISLPGTKFRNEWDLWIYNPATVQLVATGSDQALNSVVLETSVLDENAMKALENGKTVILFAAKLGNSEVSRPLFFTPLFWSNVFFPGQENTTLGALINDQHPALKGFPTESFSDWQWESISKGRSFKMKDWPENLNPIVQPISDFHLNEKLAAVFECKVGKGKLLVCGYDIETPKNPVAKQLKSSLLTYAAGPGFNPEVKVDAALLKKTFPFIKEAESAVPAAFSDALVYMKTGDKAPVLKRNTTYQMKGEEGIWEWEGKSAWYGKNLEMTINPPQGVIGELYLHFEDWNNESRSAKIWIDGREFMTGTLDKKGKWIKLFVMREDTNDGKLGIKIESMSGSNAMVSEVVFVEQK</sequence>
<accession>A0ABR6EUV3</accession>
<dbReference type="Gene3D" id="2.60.40.10">
    <property type="entry name" value="Immunoglobulins"/>
    <property type="match status" value="1"/>
</dbReference>
<dbReference type="EMBL" id="WNXC01000001">
    <property type="protein sequence ID" value="MBB2148604.1"/>
    <property type="molecule type" value="Genomic_DNA"/>
</dbReference>
<evidence type="ECO:0000259" key="5">
    <source>
        <dbReference type="Pfam" id="PF02836"/>
    </source>
</evidence>
<dbReference type="InterPro" id="IPR006102">
    <property type="entry name" value="Ig-like_GH2"/>
</dbReference>
<dbReference type="InterPro" id="IPR006104">
    <property type="entry name" value="Glyco_hydro_2_N"/>
</dbReference>